<name>A0A1Y2JSB8_BRAJP</name>
<sequence>MNSRKCLRRLASSGTLSKKVHEHGLASTDSADNVNSARLFVGAVFPIAGPSFLTLMKRLWLMMLGIVVGTLAGTWPWPSRKVALI</sequence>
<keyword evidence="1" id="KW-0812">Transmembrane</keyword>
<accession>A0A1Y2JSB8</accession>
<keyword evidence="1" id="KW-0472">Membrane</keyword>
<reference evidence="2 3" key="1">
    <citation type="submission" date="2017-03" db="EMBL/GenBank/DDBJ databases">
        <title>Whole genome sequences of fourteen strains of Bradyrhizobium canariense and one strain of Bradyrhizobium japonicum isolated from Lupinus (Papilionoideae: Genisteae) species in Algeria.</title>
        <authorList>
            <person name="Crovadore J."/>
            <person name="Chekireb D."/>
            <person name="Brachmann A."/>
            <person name="Chablais R."/>
            <person name="Cochard B."/>
            <person name="Lefort F."/>
        </authorList>
    </citation>
    <scope>NUCLEOTIDE SEQUENCE [LARGE SCALE GENOMIC DNA]</scope>
    <source>
        <strain evidence="2 3">UBMA197</strain>
    </source>
</reference>
<feature type="transmembrane region" description="Helical" evidence="1">
    <location>
        <begin position="59"/>
        <end position="77"/>
    </location>
</feature>
<dbReference type="EMBL" id="NAFL01000238">
    <property type="protein sequence ID" value="OSJ33776.1"/>
    <property type="molecule type" value="Genomic_DNA"/>
</dbReference>
<evidence type="ECO:0000313" key="3">
    <source>
        <dbReference type="Proteomes" id="UP000193335"/>
    </source>
</evidence>
<gene>
    <name evidence="2" type="ORF">BSZ19_14260</name>
</gene>
<comment type="caution">
    <text evidence="2">The sequence shown here is derived from an EMBL/GenBank/DDBJ whole genome shotgun (WGS) entry which is preliminary data.</text>
</comment>
<protein>
    <submittedName>
        <fullName evidence="2">Uncharacterized protein</fullName>
    </submittedName>
</protein>
<dbReference type="Proteomes" id="UP000193335">
    <property type="component" value="Unassembled WGS sequence"/>
</dbReference>
<evidence type="ECO:0000313" key="2">
    <source>
        <dbReference type="EMBL" id="OSJ33776.1"/>
    </source>
</evidence>
<proteinExistence type="predicted"/>
<organism evidence="2 3">
    <name type="scientific">Bradyrhizobium japonicum</name>
    <dbReference type="NCBI Taxonomy" id="375"/>
    <lineage>
        <taxon>Bacteria</taxon>
        <taxon>Pseudomonadati</taxon>
        <taxon>Pseudomonadota</taxon>
        <taxon>Alphaproteobacteria</taxon>
        <taxon>Hyphomicrobiales</taxon>
        <taxon>Nitrobacteraceae</taxon>
        <taxon>Bradyrhizobium</taxon>
    </lineage>
</organism>
<dbReference type="AlphaFoldDB" id="A0A1Y2JSB8"/>
<keyword evidence="1" id="KW-1133">Transmembrane helix</keyword>
<evidence type="ECO:0000256" key="1">
    <source>
        <dbReference type="SAM" id="Phobius"/>
    </source>
</evidence>